<gene>
    <name evidence="1" type="ORF">FEM21_01040</name>
</gene>
<evidence type="ECO:0000313" key="2">
    <source>
        <dbReference type="Proteomes" id="UP000027064"/>
    </source>
</evidence>
<proteinExistence type="predicted"/>
<dbReference type="EMBL" id="JNCA01000001">
    <property type="protein sequence ID" value="KDN56601.1"/>
    <property type="molecule type" value="Genomic_DNA"/>
</dbReference>
<comment type="caution">
    <text evidence="1">The sequence shown here is derived from an EMBL/GenBank/DDBJ whole genome shotgun (WGS) entry which is preliminary data.</text>
</comment>
<accession>A0A066WS05</accession>
<sequence>MSIQKSLFLLFFQIRILFINASFKNKCSLTTFFVSVVKNF</sequence>
<dbReference type="Proteomes" id="UP000027064">
    <property type="component" value="Unassembled WGS sequence"/>
</dbReference>
<evidence type="ECO:0000313" key="1">
    <source>
        <dbReference type="EMBL" id="KDN56601.1"/>
    </source>
</evidence>
<dbReference type="PATRIC" id="fig|1492738.3.peg.101"/>
<organism evidence="1 2">
    <name type="scientific">Flavobacterium seoulense</name>
    <dbReference type="NCBI Taxonomy" id="1492738"/>
    <lineage>
        <taxon>Bacteria</taxon>
        <taxon>Pseudomonadati</taxon>
        <taxon>Bacteroidota</taxon>
        <taxon>Flavobacteriia</taxon>
        <taxon>Flavobacteriales</taxon>
        <taxon>Flavobacteriaceae</taxon>
        <taxon>Flavobacterium</taxon>
    </lineage>
</organism>
<name>A0A066WS05_9FLAO</name>
<protein>
    <submittedName>
        <fullName evidence="1">Uncharacterized protein</fullName>
    </submittedName>
</protein>
<dbReference type="AlphaFoldDB" id="A0A066WS05"/>
<dbReference type="STRING" id="1492738.FEM21_01040"/>
<keyword evidence="2" id="KW-1185">Reference proteome</keyword>
<reference evidence="1 2" key="1">
    <citation type="submission" date="2014-05" db="EMBL/GenBank/DDBJ databases">
        <title>Genome Sequence of Flavobacterium sp. EM1321.</title>
        <authorList>
            <person name="Shin S.-K."/>
            <person name="Yi H."/>
        </authorList>
    </citation>
    <scope>NUCLEOTIDE SEQUENCE [LARGE SCALE GENOMIC DNA]</scope>
    <source>
        <strain evidence="1 2">EM1321</strain>
    </source>
</reference>